<dbReference type="AlphaFoldDB" id="A0A7X0JSF1"/>
<dbReference type="Proteomes" id="UP000528457">
    <property type="component" value="Unassembled WGS sequence"/>
</dbReference>
<comment type="caution">
    <text evidence="3">The sequence shown here is derived from an EMBL/GenBank/DDBJ whole genome shotgun (WGS) entry which is preliminary data.</text>
</comment>
<dbReference type="Pfam" id="PF12034">
    <property type="entry name" value="YfbK_C"/>
    <property type="match status" value="1"/>
</dbReference>
<protein>
    <submittedName>
        <fullName evidence="3">Ca-activated chloride channel family protein</fullName>
    </submittedName>
</protein>
<dbReference type="PANTHER" id="PTHR10579:SF43">
    <property type="entry name" value="ZINC FINGER (C3HC4-TYPE RING FINGER) FAMILY PROTEIN"/>
    <property type="match status" value="1"/>
</dbReference>
<dbReference type="InterPro" id="IPR021908">
    <property type="entry name" value="YfbK_C"/>
</dbReference>
<dbReference type="PROSITE" id="PS50234">
    <property type="entry name" value="VWFA"/>
    <property type="match status" value="1"/>
</dbReference>
<feature type="domain" description="VWFA" evidence="2">
    <location>
        <begin position="201"/>
        <end position="386"/>
    </location>
</feature>
<sequence>MSIYKSCASPVLVLLMGGLIACQSSTETDRKANTAEPIPVVLASEQELEEVMVTGAKQEIVMHPRALGKVKADMMVSRPFPEPHYLSVEEDRENYRGPDDNPIRSVLEQPMSTFSIDVDTAAYANVRRMILREGRLPPKEAVRVEEMVNYFQYNYPKPKSPKQAFAIDTELSTSPWNDNKYLMRIGLQGYEENLDQRPASNLVFLVDVSGSMQSQDKLPLLKRSLLMLLDKLEERDSVSLVVYAGAAGVVLPPTKISEKLKIREAIDALEAGGSTHGSAGIKLAYEQAQKGFIKEGINRVIIASDGDMNVGITDIEQLKSLIERKRESGIALTTLGFGTGNYNDALMEELANVGNGNSAYIDSMKEAYKVLVQQMNATLHTIASDVKIQVEFNPDQVSEYRLVGYENRMLNREDFNNDKVDAGDIGMGHQVTAIYEISLKGQGSLPERRYGKQATVHELSKKKPSVNDKNRELAYIKLRYKPAHGEASRLIEKIVHTDTLNTDFNKASNEHRFATSVAEFAQRLRGGQRISKGSMQELIEQLRNSRGEDRFSYRGELVNIAELAASIDQQIALQ</sequence>
<feature type="signal peptide" evidence="1">
    <location>
        <begin position="1"/>
        <end position="21"/>
    </location>
</feature>
<accession>A0A7X0JSF1</accession>
<dbReference type="SUPFAM" id="SSF53300">
    <property type="entry name" value="vWA-like"/>
    <property type="match status" value="1"/>
</dbReference>
<dbReference type="InParanoid" id="A0A7X0JSF1"/>
<evidence type="ECO:0000256" key="1">
    <source>
        <dbReference type="SAM" id="SignalP"/>
    </source>
</evidence>
<dbReference type="Pfam" id="PF12450">
    <property type="entry name" value="vWF_A"/>
    <property type="match status" value="1"/>
</dbReference>
<evidence type="ECO:0000313" key="4">
    <source>
        <dbReference type="Proteomes" id="UP000528457"/>
    </source>
</evidence>
<dbReference type="EMBL" id="JACHHT010000001">
    <property type="protein sequence ID" value="MBB6520496.1"/>
    <property type="molecule type" value="Genomic_DNA"/>
</dbReference>
<evidence type="ECO:0000259" key="2">
    <source>
        <dbReference type="PROSITE" id="PS50234"/>
    </source>
</evidence>
<dbReference type="FunCoup" id="A0A7X0JSF1">
    <property type="interactions" value="6"/>
</dbReference>
<dbReference type="CDD" id="cd01465">
    <property type="entry name" value="vWA_subgroup"/>
    <property type="match status" value="1"/>
</dbReference>
<reference evidence="3 4" key="1">
    <citation type="submission" date="2020-08" db="EMBL/GenBank/DDBJ databases">
        <title>Genomic Encyclopedia of Type Strains, Phase IV (KMG-IV): sequencing the most valuable type-strain genomes for metagenomic binning, comparative biology and taxonomic classification.</title>
        <authorList>
            <person name="Goeker M."/>
        </authorList>
    </citation>
    <scope>NUCLEOTIDE SEQUENCE [LARGE SCALE GENOMIC DNA]</scope>
    <source>
        <strain evidence="3 4">DSM 22368</strain>
    </source>
</reference>
<dbReference type="SMART" id="SM00327">
    <property type="entry name" value="VWA"/>
    <property type="match status" value="1"/>
</dbReference>
<dbReference type="InterPro" id="IPR036465">
    <property type="entry name" value="vWFA_dom_sf"/>
</dbReference>
<dbReference type="InterPro" id="IPR002035">
    <property type="entry name" value="VWF_A"/>
</dbReference>
<feature type="chain" id="PRO_5031284749" evidence="1">
    <location>
        <begin position="22"/>
        <end position="574"/>
    </location>
</feature>
<dbReference type="InterPro" id="IPR051266">
    <property type="entry name" value="CLCR"/>
</dbReference>
<name>A0A7X0JSF1_9GAMM</name>
<dbReference type="Pfam" id="PF00092">
    <property type="entry name" value="VWA"/>
    <property type="match status" value="1"/>
</dbReference>
<proteinExistence type="predicted"/>
<dbReference type="RefSeq" id="WP_166851040.1">
    <property type="nucleotide sequence ID" value="NZ_JAAONY010000001.1"/>
</dbReference>
<organism evidence="3 4">
    <name type="scientific">Pseudoteredinibacter isoporae</name>
    <dbReference type="NCBI Taxonomy" id="570281"/>
    <lineage>
        <taxon>Bacteria</taxon>
        <taxon>Pseudomonadati</taxon>
        <taxon>Pseudomonadota</taxon>
        <taxon>Gammaproteobacteria</taxon>
        <taxon>Cellvibrionales</taxon>
        <taxon>Cellvibrionaceae</taxon>
        <taxon>Pseudoteredinibacter</taxon>
    </lineage>
</organism>
<evidence type="ECO:0000313" key="3">
    <source>
        <dbReference type="EMBL" id="MBB6520496.1"/>
    </source>
</evidence>
<gene>
    <name evidence="3" type="ORF">HNR48_000774</name>
</gene>
<dbReference type="PROSITE" id="PS51257">
    <property type="entry name" value="PROKAR_LIPOPROTEIN"/>
    <property type="match status" value="1"/>
</dbReference>
<keyword evidence="4" id="KW-1185">Reference proteome</keyword>
<dbReference type="InterPro" id="IPR022156">
    <property type="entry name" value="Uncharacterised_YfbK_N"/>
</dbReference>
<dbReference type="PANTHER" id="PTHR10579">
    <property type="entry name" value="CALCIUM-ACTIVATED CHLORIDE CHANNEL REGULATOR"/>
    <property type="match status" value="1"/>
</dbReference>
<keyword evidence="1" id="KW-0732">Signal</keyword>
<dbReference type="Gene3D" id="3.40.50.410">
    <property type="entry name" value="von Willebrand factor, type A domain"/>
    <property type="match status" value="1"/>
</dbReference>